<evidence type="ECO:0000256" key="1">
    <source>
        <dbReference type="SAM" id="MobiDB-lite"/>
    </source>
</evidence>
<organism evidence="2 3">
    <name type="scientific">Perkinsus olseni</name>
    <name type="common">Perkinsus atlanticus</name>
    <dbReference type="NCBI Taxonomy" id="32597"/>
    <lineage>
        <taxon>Eukaryota</taxon>
        <taxon>Sar</taxon>
        <taxon>Alveolata</taxon>
        <taxon>Perkinsozoa</taxon>
        <taxon>Perkinsea</taxon>
        <taxon>Perkinsida</taxon>
        <taxon>Perkinsidae</taxon>
        <taxon>Perkinsus</taxon>
    </lineage>
</organism>
<protein>
    <submittedName>
        <fullName evidence="2">Uncharacterized protein</fullName>
    </submittedName>
</protein>
<evidence type="ECO:0000313" key="3">
    <source>
        <dbReference type="Proteomes" id="UP000574390"/>
    </source>
</evidence>
<sequence>MKVVEDSSASGVRIVAWKRINKSAARNLGRIHVLDVLTAVVREAVMLTISSVDDATTKDDTKVDTSPCLKNTLRVFTLYQHRLVVNRQLFVGMLGLLQRLLSRPESSSDGAAADSYVSSLVLPPGDSLVDASPLSVQELSKALYGLTKTLEVEVDMTDASDPRQAARGLWRLWSTVVGLLMQRAAASDLPKQDMEGLTPLVTELLRAALDRQSPALQHCPQSSCDILTHALSIWPSCRTSHLLTCIQECGIVHRVGSGHIGVLIALLQSIGTPPSQLSPLLAGRKAKLKRVYTGPAYVKGTRAPAYQEWLADLYVATRVIEVTRTSVLPESEQWPARVLARGAHCGDLAGLEEASLVASLLRSSGRSVPGGFAYAAMLTQDVDTMYPKSRVEKLQGRCDIQSIFDDEVVTVGANAPSIYTQRIYWLCLDIIECTVLAPSPSPSDHAFNAHFEALLDCIRRICDFIAATLCSPEALRRSLLMCRWKGQIAVPLSLWLCPQSLETRSGIATAHPPTPKATAAAKEKDKEPLSPLHGAFDAAFKHKDGYTSKSKSALTDVSPHYDALCWGVSPLLPREAFVTETGDMLADLCPAHVTVDEWIEKCSRALELAAMRLLALTDVSKSSSKPRAAYDVLATVRSEEMFSSPGTITDRCRDSVDLVLLRLQNLVQKTMATDPVPIPPMVEEPQLTHCFGMERVQAAEVVMIRELLEDDRFRGNRVGEDKVVRVIGEVLRSENVDGGRTLLLHDRGSCVWADVTEMWKPFEHVYVNDISVVVLLVGNVRSTGSAIGSWVTVIAILRPGVARVWPEDLNRQHPQLFTTQQCIDEAGMDVPELKVGLLIPCEADVDVDMTVYERCVKSKVSKCHFTQCFVRGGAVSDHWSTFQKESGPTAVVPDEVGMGEVILEISGRALEPAEAGNGAKEAGAAAAGGDDDDDAVMTPRQEDKGPAIPPDAVVEVPYYEMKVLITTPEYSGVPRGGFLISNSAKRVASVLLRDPEPSPVFSFRDKVPDPSKSDFLLILSSIRRRGPAVHMLSLGEVTVLGKDLECIAALVELLEEGYIYACDFGELRFTTEAIVALLAALRGENLHRPPPTNLAFVFLDAALGLTNVQIQDIKDTTRRRRCADKKLLPR</sequence>
<accession>A0A7J6TGY6</accession>
<proteinExistence type="predicted"/>
<dbReference type="Proteomes" id="UP000574390">
    <property type="component" value="Unassembled WGS sequence"/>
</dbReference>
<dbReference type="AlphaFoldDB" id="A0A7J6TGY6"/>
<dbReference type="EMBL" id="JABANM010007805">
    <property type="protein sequence ID" value="KAF4743676.1"/>
    <property type="molecule type" value="Genomic_DNA"/>
</dbReference>
<reference evidence="2 3" key="1">
    <citation type="submission" date="2020-04" db="EMBL/GenBank/DDBJ databases">
        <title>Perkinsus olseni comparative genomics.</title>
        <authorList>
            <person name="Bogema D.R."/>
        </authorList>
    </citation>
    <scope>NUCLEOTIDE SEQUENCE [LARGE SCALE GENOMIC DNA]</scope>
    <source>
        <strain evidence="2">ATCC PRA-205</strain>
    </source>
</reference>
<comment type="caution">
    <text evidence="2">The sequence shown here is derived from an EMBL/GenBank/DDBJ whole genome shotgun (WGS) entry which is preliminary data.</text>
</comment>
<feature type="compositionally biased region" description="Low complexity" evidence="1">
    <location>
        <begin position="913"/>
        <end position="928"/>
    </location>
</feature>
<gene>
    <name evidence="2" type="ORF">FOZ62_015031</name>
</gene>
<feature type="non-terminal residue" evidence="2">
    <location>
        <position position="1"/>
    </location>
</feature>
<feature type="region of interest" description="Disordered" evidence="1">
    <location>
        <begin position="913"/>
        <end position="949"/>
    </location>
</feature>
<name>A0A7J6TGY6_PEROL</name>
<evidence type="ECO:0000313" key="2">
    <source>
        <dbReference type="EMBL" id="KAF4743676.1"/>
    </source>
</evidence>